<organism evidence="1 2">
    <name type="scientific">Acidithiobacillus ferrianus</name>
    <dbReference type="NCBI Taxonomy" id="2678518"/>
    <lineage>
        <taxon>Bacteria</taxon>
        <taxon>Pseudomonadati</taxon>
        <taxon>Pseudomonadota</taxon>
        <taxon>Acidithiobacillia</taxon>
        <taxon>Acidithiobacillales</taxon>
        <taxon>Acidithiobacillaceae</taxon>
        <taxon>Acidithiobacillus</taxon>
    </lineage>
</organism>
<dbReference type="EMBL" id="CP127523">
    <property type="protein sequence ID" value="XRI68969.1"/>
    <property type="molecule type" value="Genomic_DNA"/>
</dbReference>
<keyword evidence="2" id="KW-1185">Reference proteome</keyword>
<sequence length="186" mass="21121">MTLLKTPYIEKKPSSLRYYQEGVPNIDVDAWTLNITSLTGNSVKLDRSALLALPQFTHHRRMVCVCNWSIKRYWQGVLLEDVLTEARIDTQATANTFLKQTSVGTTDKGVYESWIRLDEALERSTILAHSVDGEPLPLEQGYPLRLIDFGLYGYKNVKGLTSIEVVDQWQLGHWERIAGYALDGTC</sequence>
<reference evidence="1" key="1">
    <citation type="submission" date="2023-06" db="EMBL/GenBank/DDBJ databases">
        <title>Complete and circular genome of Acidithiobacillus ferrianus DSM 107098.</title>
        <authorList>
            <person name="Norris P.R."/>
            <person name="Falagan C."/>
            <person name="Moya-Beltran A."/>
            <person name="Castro M."/>
            <person name="Quatrini R."/>
            <person name="Johnson D.B."/>
        </authorList>
    </citation>
    <scope>NUCLEOTIDE SEQUENCE</scope>
    <source>
        <strain evidence="1">MG</strain>
    </source>
</reference>
<evidence type="ECO:0000313" key="2">
    <source>
        <dbReference type="Proteomes" id="UP000470022"/>
    </source>
</evidence>
<gene>
    <name evidence="1" type="ORF">GL267_014680</name>
</gene>
<name>A0ACD5HAC0_9PROT</name>
<protein>
    <submittedName>
        <fullName evidence="1">Molybdopterin-dependent oxidoreductase</fullName>
    </submittedName>
</protein>
<dbReference type="Proteomes" id="UP000470022">
    <property type="component" value="Chromosome"/>
</dbReference>
<evidence type="ECO:0000313" key="1">
    <source>
        <dbReference type="EMBL" id="XRI68969.1"/>
    </source>
</evidence>
<proteinExistence type="predicted"/>
<accession>A0ACD5HAC0</accession>